<evidence type="ECO:0000256" key="1">
    <source>
        <dbReference type="SAM" id="MobiDB-lite"/>
    </source>
</evidence>
<organism evidence="2 3">
    <name type="scientific">Meloidogyne enterolobii</name>
    <name type="common">Root-knot nematode worm</name>
    <name type="synonym">Meloidogyne mayaguensis</name>
    <dbReference type="NCBI Taxonomy" id="390850"/>
    <lineage>
        <taxon>Eukaryota</taxon>
        <taxon>Metazoa</taxon>
        <taxon>Ecdysozoa</taxon>
        <taxon>Nematoda</taxon>
        <taxon>Chromadorea</taxon>
        <taxon>Rhabditida</taxon>
        <taxon>Tylenchina</taxon>
        <taxon>Tylenchomorpha</taxon>
        <taxon>Tylenchoidea</taxon>
        <taxon>Meloidogynidae</taxon>
        <taxon>Meloidogyninae</taxon>
        <taxon>Meloidogyne</taxon>
    </lineage>
</organism>
<feature type="compositionally biased region" description="Polar residues" evidence="1">
    <location>
        <begin position="60"/>
        <end position="78"/>
    </location>
</feature>
<name>A0A6V7WHV0_MELEN</name>
<proteinExistence type="predicted"/>
<dbReference type="GO" id="GO:0020037">
    <property type="term" value="F:heme binding"/>
    <property type="evidence" value="ECO:0007669"/>
    <property type="project" value="InterPro"/>
</dbReference>
<feature type="compositionally biased region" description="Low complexity" evidence="1">
    <location>
        <begin position="79"/>
        <end position="88"/>
    </location>
</feature>
<dbReference type="Gene3D" id="1.10.490.10">
    <property type="entry name" value="Globins"/>
    <property type="match status" value="1"/>
</dbReference>
<dbReference type="AlphaFoldDB" id="A0A6V7WHV0"/>
<sequence>MTSLMENNLIDNINMLSINTNSNKNGIINQHSSSPFSPTMKRIVKAEEAKEKRKAFKQTGGKSRSLGNSETLSTTINTSSMASSPSRSAGLMGRSESVSRHSINLNNDKKNIYLTPKSSGNPSPSHLAVPKSSGQHNFVKRKLSDSASEMSDSMNTSGKRISNQAQQIILSCIEKSRVDPSSRVLNRMVHNRADFATFCVNLGEENWTRLAVQFRNYLTDVLSNLANTEKIRRLSMQFGAEQVARRPFGFKADFFAEMASSLTTECVFLDGAAHSPTDTFEAWAQLVELMFSAVRDGYYLFVRKLRRSNFSLGQNGCVIAKSSSKNEKQINYCDKSSKEEFKNCGGRQSVSLEI</sequence>
<evidence type="ECO:0000313" key="3">
    <source>
        <dbReference type="Proteomes" id="UP000580250"/>
    </source>
</evidence>
<comment type="caution">
    <text evidence="2">The sequence shown here is derived from an EMBL/GenBank/DDBJ whole genome shotgun (WGS) entry which is preliminary data.</text>
</comment>
<feature type="region of interest" description="Disordered" evidence="1">
    <location>
        <begin position="53"/>
        <end position="160"/>
    </location>
</feature>
<dbReference type="Proteomes" id="UP000580250">
    <property type="component" value="Unassembled WGS sequence"/>
</dbReference>
<dbReference type="GO" id="GO:0019825">
    <property type="term" value="F:oxygen binding"/>
    <property type="evidence" value="ECO:0007669"/>
    <property type="project" value="InterPro"/>
</dbReference>
<dbReference type="InterPro" id="IPR044399">
    <property type="entry name" value="Mb-like_M"/>
</dbReference>
<feature type="compositionally biased region" description="Polar residues" evidence="1">
    <location>
        <begin position="145"/>
        <end position="160"/>
    </location>
</feature>
<dbReference type="InterPro" id="IPR012292">
    <property type="entry name" value="Globin/Proto"/>
</dbReference>
<reference evidence="2 3" key="1">
    <citation type="submission" date="2020-08" db="EMBL/GenBank/DDBJ databases">
        <authorList>
            <person name="Koutsovoulos G."/>
            <person name="Danchin GJ E."/>
        </authorList>
    </citation>
    <scope>NUCLEOTIDE SEQUENCE [LARGE SCALE GENOMIC DNA]</scope>
</reference>
<accession>A0A6V7WHV0</accession>
<dbReference type="OrthoDB" id="5854162at2759"/>
<protein>
    <submittedName>
        <fullName evidence="2">Uncharacterized protein</fullName>
    </submittedName>
</protein>
<dbReference type="EMBL" id="CAJEWN010000595">
    <property type="protein sequence ID" value="CAD2186587.1"/>
    <property type="molecule type" value="Genomic_DNA"/>
</dbReference>
<gene>
    <name evidence="2" type="ORF">MENT_LOCUS39094</name>
</gene>
<evidence type="ECO:0000313" key="2">
    <source>
        <dbReference type="EMBL" id="CAD2186587.1"/>
    </source>
</evidence>
<dbReference type="CDD" id="cd01040">
    <property type="entry name" value="Mb-like"/>
    <property type="match status" value="1"/>
</dbReference>